<gene>
    <name evidence="2" type="ORF">MERR_LOCUS37265</name>
</gene>
<proteinExistence type="predicted"/>
<comment type="caution">
    <text evidence="2">The sequence shown here is derived from an EMBL/GenBank/DDBJ whole genome shotgun (WGS) entry which is preliminary data.</text>
</comment>
<dbReference type="OrthoDB" id="1750161at2759"/>
<evidence type="ECO:0000259" key="1">
    <source>
        <dbReference type="Pfam" id="PF13966"/>
    </source>
</evidence>
<organism evidence="2 3">
    <name type="scientific">Microthlaspi erraticum</name>
    <dbReference type="NCBI Taxonomy" id="1685480"/>
    <lineage>
        <taxon>Eukaryota</taxon>
        <taxon>Viridiplantae</taxon>
        <taxon>Streptophyta</taxon>
        <taxon>Embryophyta</taxon>
        <taxon>Tracheophyta</taxon>
        <taxon>Spermatophyta</taxon>
        <taxon>Magnoliopsida</taxon>
        <taxon>eudicotyledons</taxon>
        <taxon>Gunneridae</taxon>
        <taxon>Pentapetalae</taxon>
        <taxon>rosids</taxon>
        <taxon>malvids</taxon>
        <taxon>Brassicales</taxon>
        <taxon>Brassicaceae</taxon>
        <taxon>Coluteocarpeae</taxon>
        <taxon>Microthlaspi</taxon>
    </lineage>
</organism>
<accession>A0A6D2KAF9</accession>
<dbReference type="EMBL" id="CACVBM020001436">
    <property type="protein sequence ID" value="CAA7050030.1"/>
    <property type="molecule type" value="Genomic_DNA"/>
</dbReference>
<protein>
    <recommendedName>
        <fullName evidence="1">Reverse transcriptase zinc-binding domain-containing protein</fullName>
    </recommendedName>
</protein>
<dbReference type="AlphaFoldDB" id="A0A6D2KAF9"/>
<sequence length="115" mass="13068">MGWFFTKTGRYTVKSGYAIAQQALEANSPNFFGPDTQRLQAQVWKVQYTQKLQHFIWQALTGCIAVGDRLRSRGMQIDPQCMWCGMATETVNHTLFEFPPARQVWALSPIPTAPT</sequence>
<feature type="domain" description="Reverse transcriptase zinc-binding" evidence="1">
    <location>
        <begin position="11"/>
        <end position="105"/>
    </location>
</feature>
<dbReference type="Proteomes" id="UP000467841">
    <property type="component" value="Unassembled WGS sequence"/>
</dbReference>
<evidence type="ECO:0000313" key="3">
    <source>
        <dbReference type="Proteomes" id="UP000467841"/>
    </source>
</evidence>
<reference evidence="2" key="1">
    <citation type="submission" date="2020-01" db="EMBL/GenBank/DDBJ databases">
        <authorList>
            <person name="Mishra B."/>
        </authorList>
    </citation>
    <scope>NUCLEOTIDE SEQUENCE [LARGE SCALE GENOMIC DNA]</scope>
</reference>
<name>A0A6D2KAF9_9BRAS</name>
<keyword evidence="3" id="KW-1185">Reference proteome</keyword>
<evidence type="ECO:0000313" key="2">
    <source>
        <dbReference type="EMBL" id="CAA7050030.1"/>
    </source>
</evidence>
<dbReference type="InterPro" id="IPR026960">
    <property type="entry name" value="RVT-Znf"/>
</dbReference>
<dbReference type="Pfam" id="PF13966">
    <property type="entry name" value="zf-RVT"/>
    <property type="match status" value="1"/>
</dbReference>